<dbReference type="SUPFAM" id="SSF109604">
    <property type="entry name" value="HD-domain/PDEase-like"/>
    <property type="match status" value="1"/>
</dbReference>
<name>A0A7Z1AEF6_9GAMM</name>
<accession>A0A7Z1AEF6</accession>
<reference evidence="1 2" key="1">
    <citation type="submission" date="2016-06" db="EMBL/GenBank/DDBJ databases">
        <title>Genome sequence of endosymbiont of Candidatus Endolucinida thiodiazotropha.</title>
        <authorList>
            <person name="Poehlein A."/>
            <person name="Koenig S."/>
            <person name="Heiden S.E."/>
            <person name="Thuermer A."/>
            <person name="Voget S."/>
            <person name="Daniel R."/>
            <person name="Markert S."/>
            <person name="Gros O."/>
            <person name="Schweder T."/>
        </authorList>
    </citation>
    <scope>NUCLEOTIDE SEQUENCE [LARGE SCALE GENOMIC DNA]</scope>
    <source>
        <strain evidence="1 2">COS</strain>
    </source>
</reference>
<keyword evidence="2" id="KW-1185">Reference proteome</keyword>
<dbReference type="RefSeq" id="WP_083220844.1">
    <property type="nucleotide sequence ID" value="NZ_MARB01000023.1"/>
</dbReference>
<organism evidence="1 2">
    <name type="scientific">Candidatus Thiodiazotropha endolucinida</name>
    <dbReference type="NCBI Taxonomy" id="1655433"/>
    <lineage>
        <taxon>Bacteria</taxon>
        <taxon>Pseudomonadati</taxon>
        <taxon>Pseudomonadota</taxon>
        <taxon>Gammaproteobacteria</taxon>
        <taxon>Chromatiales</taxon>
        <taxon>Sedimenticolaceae</taxon>
        <taxon>Candidatus Thiodiazotropha</taxon>
    </lineage>
</organism>
<comment type="caution">
    <text evidence="1">The sequence shown here is derived from an EMBL/GenBank/DDBJ whole genome shotgun (WGS) entry which is preliminary data.</text>
</comment>
<evidence type="ECO:0008006" key="3">
    <source>
        <dbReference type="Google" id="ProtNLM"/>
    </source>
</evidence>
<evidence type="ECO:0000313" key="2">
    <source>
        <dbReference type="Proteomes" id="UP000094769"/>
    </source>
</evidence>
<evidence type="ECO:0000313" key="1">
    <source>
        <dbReference type="EMBL" id="ODJ86353.1"/>
    </source>
</evidence>
<dbReference type="OrthoDB" id="459260at2"/>
<proteinExistence type="predicted"/>
<dbReference type="AlphaFoldDB" id="A0A7Z1AEF6"/>
<protein>
    <recommendedName>
        <fullName evidence="3">HD domain-containing protein</fullName>
    </recommendedName>
</protein>
<dbReference type="EMBL" id="MARB01000023">
    <property type="protein sequence ID" value="ODJ86353.1"/>
    <property type="molecule type" value="Genomic_DNA"/>
</dbReference>
<dbReference type="Proteomes" id="UP000094769">
    <property type="component" value="Unassembled WGS sequence"/>
</dbReference>
<sequence>MAIETNHPLIEEILSDWKTRIGEEYTGYRGHVYRMFNFCLALRQCSEEEKTKLAIAACFHDIGLWSDQTVDYIPPSIVQAKRYLTETGQDAWSEEIGLMIEWHHKIRRHRDDRFPLVEVFRKGDLVDFSLGLFKCGLPKSFVDEVKARIPNAGFHRFLMKGAKEWFGKHPLSPPPFMKW</sequence>
<dbReference type="Gene3D" id="1.10.3210.10">
    <property type="entry name" value="Hypothetical protein af1432"/>
    <property type="match status" value="1"/>
</dbReference>
<gene>
    <name evidence="1" type="ORF">CODIS_34120</name>
</gene>